<evidence type="ECO:0000313" key="1">
    <source>
        <dbReference type="EMBL" id="MED6121181.1"/>
    </source>
</evidence>
<organism evidence="1 2">
    <name type="scientific">Stylosanthes scabra</name>
    <dbReference type="NCBI Taxonomy" id="79078"/>
    <lineage>
        <taxon>Eukaryota</taxon>
        <taxon>Viridiplantae</taxon>
        <taxon>Streptophyta</taxon>
        <taxon>Embryophyta</taxon>
        <taxon>Tracheophyta</taxon>
        <taxon>Spermatophyta</taxon>
        <taxon>Magnoliopsida</taxon>
        <taxon>eudicotyledons</taxon>
        <taxon>Gunneridae</taxon>
        <taxon>Pentapetalae</taxon>
        <taxon>rosids</taxon>
        <taxon>fabids</taxon>
        <taxon>Fabales</taxon>
        <taxon>Fabaceae</taxon>
        <taxon>Papilionoideae</taxon>
        <taxon>50 kb inversion clade</taxon>
        <taxon>dalbergioids sensu lato</taxon>
        <taxon>Dalbergieae</taxon>
        <taxon>Pterocarpus clade</taxon>
        <taxon>Stylosanthes</taxon>
    </lineage>
</organism>
<evidence type="ECO:0000313" key="2">
    <source>
        <dbReference type="Proteomes" id="UP001341840"/>
    </source>
</evidence>
<accession>A0ABU6RB10</accession>
<reference evidence="1 2" key="1">
    <citation type="journal article" date="2023" name="Plants (Basel)">
        <title>Bridging the Gap: Combining Genomics and Transcriptomics Approaches to Understand Stylosanthes scabra, an Orphan Legume from the Brazilian Caatinga.</title>
        <authorList>
            <person name="Ferreira-Neto J.R.C."/>
            <person name="da Silva M.D."/>
            <person name="Binneck E."/>
            <person name="de Melo N.F."/>
            <person name="da Silva R.H."/>
            <person name="de Melo A.L.T.M."/>
            <person name="Pandolfi V."/>
            <person name="Bustamante F.O."/>
            <person name="Brasileiro-Vidal A.C."/>
            <person name="Benko-Iseppon A.M."/>
        </authorList>
    </citation>
    <scope>NUCLEOTIDE SEQUENCE [LARGE SCALE GENOMIC DNA]</scope>
    <source>
        <tissue evidence="1">Leaves</tissue>
    </source>
</reference>
<proteinExistence type="predicted"/>
<gene>
    <name evidence="1" type="ORF">PIB30_027790</name>
</gene>
<protein>
    <submittedName>
        <fullName evidence="1">Uncharacterized protein</fullName>
    </submittedName>
</protein>
<dbReference type="EMBL" id="JASCZI010030316">
    <property type="protein sequence ID" value="MED6121181.1"/>
    <property type="molecule type" value="Genomic_DNA"/>
</dbReference>
<dbReference type="Proteomes" id="UP001341840">
    <property type="component" value="Unassembled WGS sequence"/>
</dbReference>
<keyword evidence="2" id="KW-1185">Reference proteome</keyword>
<sequence length="60" mass="6891">MSFYFSWVRSSEGGVFGARDDDHGRPPARLRIRFLCGLRESTSKSSGKNEEATMMQFTLW</sequence>
<comment type="caution">
    <text evidence="1">The sequence shown here is derived from an EMBL/GenBank/DDBJ whole genome shotgun (WGS) entry which is preliminary data.</text>
</comment>
<name>A0ABU6RB10_9FABA</name>